<dbReference type="Pfam" id="PF13516">
    <property type="entry name" value="LRR_6"/>
    <property type="match status" value="2"/>
</dbReference>
<sequence length="521" mass="59046">MFGQLPVEILENRIFFHLNGRDLFRLSLLDKYMRGRMDAITILLKLRMKPELLWPTLWLNFKTSYKKRGWAEHPYSPLSVDSPEIESLIPTLSRIQWIFPEIRINSEAFPVFCTTLPQSWNTVLFIIQQDSYTALASSLSCNIVHEMNIHLLDNIDANNTLDILSNLNKLTKLKAISHSYSIKNVSGLAYQKSLPGSFIQTLILERNRISDQFVKEIAAILPDTKIKKLSLKLNQIGDRGAEALFAVLSKTQIKDLDIGNNKIGAMGLNALIEVLPLSKMKNLRLTDNSFAPDDSTPLLKLIHKTEIQKLQYCNDITEEGLLALAANLPKTKLKSLGLNFIPNGFEEFIKSSSKSQLQELLIKTKEGDQICAILGNNMEYLKVKKLEIEKSNITSAEMPKFISGLVKTEIEELNLNDNPIGSDGLVLFAKHLPQTKIKKFCLNRCGYNDEAFLYFASQLKETKLVHLEIQDFGTSGHAVLELMKSLPKSIKFLYVMWCKTLDLKEAAKIAAEYPLATIKYH</sequence>
<evidence type="ECO:0000313" key="1">
    <source>
        <dbReference type="EMBL" id="KAJ3251504.1"/>
    </source>
</evidence>
<dbReference type="PANTHER" id="PTHR24113">
    <property type="entry name" value="RAN GTPASE-ACTIVATING PROTEIN 1"/>
    <property type="match status" value="1"/>
</dbReference>
<dbReference type="GO" id="GO:0005096">
    <property type="term" value="F:GTPase activator activity"/>
    <property type="evidence" value="ECO:0007669"/>
    <property type="project" value="InterPro"/>
</dbReference>
<dbReference type="AlphaFoldDB" id="A0AAD5U9T4"/>
<accession>A0AAD5U9T4</accession>
<reference evidence="1" key="1">
    <citation type="submission" date="2020-05" db="EMBL/GenBank/DDBJ databases">
        <title>Phylogenomic resolution of chytrid fungi.</title>
        <authorList>
            <person name="Stajich J.E."/>
            <person name="Amses K."/>
            <person name="Simmons R."/>
            <person name="Seto K."/>
            <person name="Myers J."/>
            <person name="Bonds A."/>
            <person name="Quandt C.A."/>
            <person name="Barry K."/>
            <person name="Liu P."/>
            <person name="Grigoriev I."/>
            <person name="Longcore J.E."/>
            <person name="James T.Y."/>
        </authorList>
    </citation>
    <scope>NUCLEOTIDE SEQUENCE</scope>
    <source>
        <strain evidence="1">PLAUS21</strain>
    </source>
</reference>
<name>A0AAD5U9T4_9FUNG</name>
<gene>
    <name evidence="1" type="ORF">HK103_002372</name>
</gene>
<dbReference type="InterPro" id="IPR001611">
    <property type="entry name" value="Leu-rich_rpt"/>
</dbReference>
<dbReference type="GO" id="GO:0031267">
    <property type="term" value="F:small GTPase binding"/>
    <property type="evidence" value="ECO:0007669"/>
    <property type="project" value="TreeGrafter"/>
</dbReference>
<dbReference type="CDD" id="cd09917">
    <property type="entry name" value="F-box_SF"/>
    <property type="match status" value="1"/>
</dbReference>
<keyword evidence="2" id="KW-1185">Reference proteome</keyword>
<dbReference type="SMART" id="SM00368">
    <property type="entry name" value="LRR_RI"/>
    <property type="match status" value="4"/>
</dbReference>
<dbReference type="Gene3D" id="3.80.10.10">
    <property type="entry name" value="Ribonuclease Inhibitor"/>
    <property type="match status" value="2"/>
</dbReference>
<proteinExistence type="predicted"/>
<dbReference type="InterPro" id="IPR032675">
    <property type="entry name" value="LRR_dom_sf"/>
</dbReference>
<evidence type="ECO:0000313" key="2">
    <source>
        <dbReference type="Proteomes" id="UP001210925"/>
    </source>
</evidence>
<dbReference type="GO" id="GO:0006913">
    <property type="term" value="P:nucleocytoplasmic transport"/>
    <property type="evidence" value="ECO:0007669"/>
    <property type="project" value="TreeGrafter"/>
</dbReference>
<dbReference type="EMBL" id="JADGKB010000180">
    <property type="protein sequence ID" value="KAJ3251504.1"/>
    <property type="molecule type" value="Genomic_DNA"/>
</dbReference>
<organism evidence="1 2">
    <name type="scientific">Boothiomyces macroporosus</name>
    <dbReference type="NCBI Taxonomy" id="261099"/>
    <lineage>
        <taxon>Eukaryota</taxon>
        <taxon>Fungi</taxon>
        <taxon>Fungi incertae sedis</taxon>
        <taxon>Chytridiomycota</taxon>
        <taxon>Chytridiomycota incertae sedis</taxon>
        <taxon>Chytridiomycetes</taxon>
        <taxon>Rhizophydiales</taxon>
        <taxon>Terramycetaceae</taxon>
        <taxon>Boothiomyces</taxon>
    </lineage>
</organism>
<dbReference type="GO" id="GO:0005634">
    <property type="term" value="C:nucleus"/>
    <property type="evidence" value="ECO:0007669"/>
    <property type="project" value="TreeGrafter"/>
</dbReference>
<dbReference type="SUPFAM" id="SSF52047">
    <property type="entry name" value="RNI-like"/>
    <property type="match status" value="1"/>
</dbReference>
<dbReference type="InterPro" id="IPR027038">
    <property type="entry name" value="RanGap"/>
</dbReference>
<dbReference type="GO" id="GO:0005829">
    <property type="term" value="C:cytosol"/>
    <property type="evidence" value="ECO:0007669"/>
    <property type="project" value="TreeGrafter"/>
</dbReference>
<dbReference type="Proteomes" id="UP001210925">
    <property type="component" value="Unassembled WGS sequence"/>
</dbReference>
<dbReference type="GO" id="GO:0048471">
    <property type="term" value="C:perinuclear region of cytoplasm"/>
    <property type="evidence" value="ECO:0007669"/>
    <property type="project" value="TreeGrafter"/>
</dbReference>
<comment type="caution">
    <text evidence="1">The sequence shown here is derived from an EMBL/GenBank/DDBJ whole genome shotgun (WGS) entry which is preliminary data.</text>
</comment>
<protein>
    <submittedName>
        <fullName evidence="1">Uncharacterized protein</fullName>
    </submittedName>
</protein>
<dbReference type="PANTHER" id="PTHR24113:SF15">
    <property type="entry name" value="NACHT DOMAIN-CONTAINING PROTEIN"/>
    <property type="match status" value="1"/>
</dbReference>